<evidence type="ECO:0000313" key="5">
    <source>
        <dbReference type="Proteomes" id="UP001146793"/>
    </source>
</evidence>
<keyword evidence="2" id="KW-0472">Membrane</keyword>
<feature type="transmembrane region" description="Helical" evidence="2">
    <location>
        <begin position="516"/>
        <end position="538"/>
    </location>
</feature>
<keyword evidence="2" id="KW-1133">Transmembrane helix</keyword>
<evidence type="ECO:0000256" key="3">
    <source>
        <dbReference type="SAM" id="SignalP"/>
    </source>
</evidence>
<dbReference type="AlphaFoldDB" id="A0AAV7YWG4"/>
<dbReference type="EMBL" id="JANTQA010000045">
    <property type="protein sequence ID" value="KAJ3434153.1"/>
    <property type="molecule type" value="Genomic_DNA"/>
</dbReference>
<feature type="signal peptide" evidence="3">
    <location>
        <begin position="1"/>
        <end position="22"/>
    </location>
</feature>
<keyword evidence="2" id="KW-0812">Transmembrane</keyword>
<proteinExistence type="predicted"/>
<comment type="caution">
    <text evidence="4">The sequence shown here is derived from an EMBL/GenBank/DDBJ whole genome shotgun (WGS) entry which is preliminary data.</text>
</comment>
<dbReference type="Pfam" id="PF04113">
    <property type="entry name" value="Gpi16"/>
    <property type="match status" value="1"/>
</dbReference>
<sequence length="560" mass="64329">MKHTPLTILFFLFFSLYFGCLAQSQDKYTEALTIKKLNKNKLLFKFDFNTISKNPNYQNYFLFPKTFGNLVKENSLEYLRFSLTQGMYHLKYGEIGRYSPPGGELIATFETKEDLESKFRTVSRKISGIFGTSQKFSDLTISAQPFYTEFNSLESTSQRTHYSSLPREPVCTENLTPWLKLLPCRSKAGLASLLNPIKLYDLFYHSMSVEVTRSQENSLSFHQQLLLVVELKEFKFSQIFGTPLIGPICPFSSQTKIQIEGFSDYSSFTPTPEEIGNNQVGFILKENLNKKDFNLHYSPKEKTNNNGYNHNNIGNDNSNNGNDNNNNFNNNGINDENISKNQSIKLNRFLKESGKIRGGVITQITNLEKNDLHLTLYDSLPWFMRVYFHTLTIKSNFENKEIEITDLNLESEQGNESNLFANQASLLRIQTSQDHGRPSIFELALVLKPGETFQISVDYLKGFLNFEEHPFDGNRGFDIAPAIVSMHGKKQNLKKRIYYTDSLLLMLPTPDFTMPYNVMTITTTAFLIWYGSFLNNLTGRAGLKLKKKSKAKWIIKPDKF</sequence>
<protein>
    <submittedName>
        <fullName evidence="4">Gpi transamidase component pig-t</fullName>
    </submittedName>
</protein>
<dbReference type="GO" id="GO:0016255">
    <property type="term" value="P:attachment of GPI anchor to protein"/>
    <property type="evidence" value="ECO:0007669"/>
    <property type="project" value="InterPro"/>
</dbReference>
<dbReference type="InterPro" id="IPR007245">
    <property type="entry name" value="PIG-T"/>
</dbReference>
<accession>A0AAV7YWG4</accession>
<organism evidence="4 5">
    <name type="scientific">Anaeramoeba flamelloides</name>
    <dbReference type="NCBI Taxonomy" id="1746091"/>
    <lineage>
        <taxon>Eukaryota</taxon>
        <taxon>Metamonada</taxon>
        <taxon>Anaeramoebidae</taxon>
        <taxon>Anaeramoeba</taxon>
    </lineage>
</organism>
<gene>
    <name evidence="4" type="ORF">M0812_20218</name>
</gene>
<name>A0AAV7YWG4_9EUKA</name>
<feature type="chain" id="PRO_5043496537" evidence="3">
    <location>
        <begin position="23"/>
        <end position="560"/>
    </location>
</feature>
<evidence type="ECO:0000256" key="1">
    <source>
        <dbReference type="SAM" id="MobiDB-lite"/>
    </source>
</evidence>
<feature type="compositionally biased region" description="Low complexity" evidence="1">
    <location>
        <begin position="304"/>
        <end position="334"/>
    </location>
</feature>
<evidence type="ECO:0000256" key="2">
    <source>
        <dbReference type="SAM" id="Phobius"/>
    </source>
</evidence>
<keyword evidence="3" id="KW-0732">Signal</keyword>
<evidence type="ECO:0000313" key="4">
    <source>
        <dbReference type="EMBL" id="KAJ3434153.1"/>
    </source>
</evidence>
<dbReference type="Proteomes" id="UP001146793">
    <property type="component" value="Unassembled WGS sequence"/>
</dbReference>
<reference evidence="4" key="1">
    <citation type="submission" date="2022-08" db="EMBL/GenBank/DDBJ databases">
        <title>Novel sulphate-reducing endosymbionts in the free-living metamonad Anaeramoeba.</title>
        <authorList>
            <person name="Jerlstrom-Hultqvist J."/>
            <person name="Cepicka I."/>
            <person name="Gallot-Lavallee L."/>
            <person name="Salas-Leiva D."/>
            <person name="Curtis B.A."/>
            <person name="Zahonova K."/>
            <person name="Pipaliya S."/>
            <person name="Dacks J."/>
            <person name="Roger A.J."/>
        </authorList>
    </citation>
    <scope>NUCLEOTIDE SEQUENCE</scope>
    <source>
        <strain evidence="4">Busselton2</strain>
    </source>
</reference>
<feature type="region of interest" description="Disordered" evidence="1">
    <location>
        <begin position="300"/>
        <end position="334"/>
    </location>
</feature>
<dbReference type="PANTHER" id="PTHR12959">
    <property type="entry name" value="GPI TRANSAMIDASE COMPONENT PIG-T-RELATED"/>
    <property type="match status" value="1"/>
</dbReference>
<dbReference type="PANTHER" id="PTHR12959:SF11">
    <property type="entry name" value="GPI TRANSAMIDASE COMPONENT PIG-T"/>
    <property type="match status" value="1"/>
</dbReference>
<dbReference type="GO" id="GO:0042765">
    <property type="term" value="C:GPI-anchor transamidase complex"/>
    <property type="evidence" value="ECO:0007669"/>
    <property type="project" value="InterPro"/>
</dbReference>